<dbReference type="RefSeq" id="WP_109304579.1">
    <property type="nucleotide sequence ID" value="NZ_BJUF01000001.1"/>
</dbReference>
<evidence type="ECO:0000256" key="1">
    <source>
        <dbReference type="SAM" id="MobiDB-lite"/>
    </source>
</evidence>
<evidence type="ECO:0000256" key="2">
    <source>
        <dbReference type="SAM" id="Phobius"/>
    </source>
</evidence>
<keyword evidence="2" id="KW-0472">Membrane</keyword>
<feature type="transmembrane region" description="Helical" evidence="2">
    <location>
        <begin position="128"/>
        <end position="147"/>
    </location>
</feature>
<reference evidence="4 5" key="1">
    <citation type="submission" date="2018-05" db="EMBL/GenBank/DDBJ databases">
        <title>Kurthia sibirica genome sequence.</title>
        <authorList>
            <person name="Maclea K.S."/>
            <person name="Goen A.E."/>
        </authorList>
    </citation>
    <scope>NUCLEOTIDE SEQUENCE [LARGE SCALE GENOMIC DNA]</scope>
    <source>
        <strain evidence="4 5">ATCC 49154</strain>
    </source>
</reference>
<evidence type="ECO:0000313" key="4">
    <source>
        <dbReference type="EMBL" id="PWI26956.1"/>
    </source>
</evidence>
<dbReference type="PANTHER" id="PTHR34475:SF1">
    <property type="entry name" value="CYTOSKELETON PROTEIN RODZ"/>
    <property type="match status" value="1"/>
</dbReference>
<dbReference type="GO" id="GO:0003677">
    <property type="term" value="F:DNA binding"/>
    <property type="evidence" value="ECO:0007669"/>
    <property type="project" value="InterPro"/>
</dbReference>
<accession>A0A2U3AR31</accession>
<evidence type="ECO:0000313" key="5">
    <source>
        <dbReference type="Proteomes" id="UP000245938"/>
    </source>
</evidence>
<dbReference type="CDD" id="cd00093">
    <property type="entry name" value="HTH_XRE"/>
    <property type="match status" value="1"/>
</dbReference>
<dbReference type="AlphaFoldDB" id="A0A2U3AR31"/>
<dbReference type="Pfam" id="PF13413">
    <property type="entry name" value="HTH_25"/>
    <property type="match status" value="1"/>
</dbReference>
<dbReference type="InterPro" id="IPR025194">
    <property type="entry name" value="RodZ-like_C"/>
</dbReference>
<feature type="domain" description="HTH cro/C1-type" evidence="3">
    <location>
        <begin position="8"/>
        <end position="68"/>
    </location>
</feature>
<feature type="region of interest" description="Disordered" evidence="1">
    <location>
        <begin position="88"/>
        <end position="112"/>
    </location>
</feature>
<dbReference type="InterPro" id="IPR001387">
    <property type="entry name" value="Cro/C1-type_HTH"/>
</dbReference>
<dbReference type="EMBL" id="QFVR01000001">
    <property type="protein sequence ID" value="PWI26956.1"/>
    <property type="molecule type" value="Genomic_DNA"/>
</dbReference>
<name>A0A2U3AR31_9BACL</name>
<dbReference type="InterPro" id="IPR010982">
    <property type="entry name" value="Lambda_DNA-bd_dom_sf"/>
</dbReference>
<dbReference type="Gene3D" id="1.10.260.40">
    <property type="entry name" value="lambda repressor-like DNA-binding domains"/>
    <property type="match status" value="1"/>
</dbReference>
<dbReference type="Pfam" id="PF13464">
    <property type="entry name" value="RodZ_C"/>
    <property type="match status" value="1"/>
</dbReference>
<keyword evidence="2" id="KW-1133">Transmembrane helix</keyword>
<gene>
    <name evidence="4" type="ORF">DEX24_01260</name>
</gene>
<keyword evidence="5" id="KW-1185">Reference proteome</keyword>
<keyword evidence="2" id="KW-0812">Transmembrane</keyword>
<dbReference type="PANTHER" id="PTHR34475">
    <property type="match status" value="1"/>
</dbReference>
<dbReference type="Proteomes" id="UP000245938">
    <property type="component" value="Unassembled WGS sequence"/>
</dbReference>
<comment type="caution">
    <text evidence="4">The sequence shown here is derived from an EMBL/GenBank/DDBJ whole genome shotgun (WGS) entry which is preliminary data.</text>
</comment>
<dbReference type="InterPro" id="IPR050400">
    <property type="entry name" value="Bact_Cytoskel_RodZ"/>
</dbReference>
<sequence length="310" mass="33479">MTELGICLKEARIGKGYSLDDLQEKTKIQKRYLSAIEEGNYSVMPGTFYVRAFIKQYAEAVDLDANELFETYKSELPTNKVADHLGTGASVSQASGSNNNSSSSSRRRSAVAKSMGPNKKFADIMPKVVIALFIIIIIAVVAILKFYQPNNDVDNSKAPVTQENKNVEDTAKEKAAADEAAKKKAAKEAAAKKKAADKAKQKLSKGVVGSDGITTTYQLTDTKKLDVRVEITGPIWLGITDENGATLGESGMFAAGDEVKVDAKDKKSVRIRLGAAAAAKIFINDEEVKLVTPASEKPTQNIEIKLAEEQ</sequence>
<protein>
    <submittedName>
        <fullName evidence="4">DUF4115 domain-containing protein</fullName>
    </submittedName>
</protein>
<organism evidence="4 5">
    <name type="scientific">Kurthia sibirica</name>
    <dbReference type="NCBI Taxonomy" id="202750"/>
    <lineage>
        <taxon>Bacteria</taxon>
        <taxon>Bacillati</taxon>
        <taxon>Bacillota</taxon>
        <taxon>Bacilli</taxon>
        <taxon>Bacillales</taxon>
        <taxon>Caryophanaceae</taxon>
        <taxon>Kurthia</taxon>
    </lineage>
</organism>
<dbReference type="SUPFAM" id="SSF47413">
    <property type="entry name" value="lambda repressor-like DNA-binding domains"/>
    <property type="match status" value="1"/>
</dbReference>
<evidence type="ECO:0000259" key="3">
    <source>
        <dbReference type="PROSITE" id="PS50943"/>
    </source>
</evidence>
<dbReference type="PROSITE" id="PS50943">
    <property type="entry name" value="HTH_CROC1"/>
    <property type="match status" value="1"/>
</dbReference>
<proteinExistence type="predicted"/>
<dbReference type="OrthoDB" id="9797543at2"/>
<feature type="compositionally biased region" description="Low complexity" evidence="1">
    <location>
        <begin position="88"/>
        <end position="104"/>
    </location>
</feature>